<reference evidence="12" key="1">
    <citation type="submission" date="2009-07" db="EMBL/GenBank/DDBJ databases">
        <title>Complete sequence of chromosome of Methylovorus sp. SIP3-4.</title>
        <authorList>
            <person name="Lucas S."/>
            <person name="Copeland A."/>
            <person name="Lapidus A."/>
            <person name="Glavina del Rio T."/>
            <person name="Tice H."/>
            <person name="Bruce D."/>
            <person name="Goodwin L."/>
            <person name="Pitluck S."/>
            <person name="Clum A."/>
            <person name="Larimer F."/>
            <person name="Land M."/>
            <person name="Hauser L."/>
            <person name="Kyrpides N."/>
            <person name="Mikhailova N."/>
            <person name="Kayluzhnaya M."/>
            <person name="Chistoserdova L."/>
        </authorList>
    </citation>
    <scope>NUCLEOTIDE SEQUENCE [LARGE SCALE GENOMIC DNA]</scope>
    <source>
        <strain evidence="12">SIP3-4</strain>
    </source>
</reference>
<dbReference type="Gene3D" id="2.60.370.10">
    <property type="entry name" value="Ctag/Cox11"/>
    <property type="match status" value="1"/>
</dbReference>
<gene>
    <name evidence="11" type="ordered locus">Msip34_1213</name>
</gene>
<proteinExistence type="inferred from homology"/>
<dbReference type="NCBIfam" id="NF003465">
    <property type="entry name" value="PRK05089.1"/>
    <property type="match status" value="1"/>
</dbReference>
<dbReference type="AlphaFoldDB" id="C6XD34"/>
<sequence>MEKISAIARLSQLNRQLGYKLLVIVAMALAFAYGLVPLYDVLCRVTGLNGKTENVAVSAQSRVDTSRWVEVSFTSNVMPGLAWSFHPVQSSIRVHPGKIETVTFIARNMANETVAGQAVPSVSPGKASEYFKKIECFCFQRQDLKAGESREMPLRFYVSPDIPDDVKALTLSYAFYSAIK</sequence>
<dbReference type="EMBL" id="CP001674">
    <property type="protein sequence ID" value="ACT50459.1"/>
    <property type="molecule type" value="Genomic_DNA"/>
</dbReference>
<keyword evidence="12" id="KW-1185">Reference proteome</keyword>
<evidence type="ECO:0000313" key="12">
    <source>
        <dbReference type="Proteomes" id="UP000002743"/>
    </source>
</evidence>
<organism evidence="11 12">
    <name type="scientific">Methylovorus glucosotrophus (strain SIP3-4)</name>
    <dbReference type="NCBI Taxonomy" id="582744"/>
    <lineage>
        <taxon>Bacteria</taxon>
        <taxon>Pseudomonadati</taxon>
        <taxon>Pseudomonadota</taxon>
        <taxon>Betaproteobacteria</taxon>
        <taxon>Nitrosomonadales</taxon>
        <taxon>Methylophilaceae</taxon>
        <taxon>Methylovorus</taxon>
    </lineage>
</organism>
<dbReference type="RefSeq" id="WP_015829955.1">
    <property type="nucleotide sequence ID" value="NC_012969.1"/>
</dbReference>
<dbReference type="PANTHER" id="PTHR21320">
    <property type="entry name" value="CYTOCHROME C OXIDASE ASSEMBLY PROTEIN COX11-RELATED"/>
    <property type="match status" value="1"/>
</dbReference>
<dbReference type="STRING" id="582744.Msip34_1213"/>
<evidence type="ECO:0000256" key="3">
    <source>
        <dbReference type="ARBA" id="ARBA00009620"/>
    </source>
</evidence>
<dbReference type="Proteomes" id="UP000002743">
    <property type="component" value="Chromosome"/>
</dbReference>
<dbReference type="InterPro" id="IPR007533">
    <property type="entry name" value="Cyt_c_oxidase_assmbl_CtaG"/>
</dbReference>
<dbReference type="eggNOG" id="COG3175">
    <property type="taxonomic scope" value="Bacteria"/>
</dbReference>
<protein>
    <recommendedName>
        <fullName evidence="4">Cytochrome c oxidase assembly protein CtaG</fullName>
    </recommendedName>
</protein>
<evidence type="ECO:0000313" key="11">
    <source>
        <dbReference type="EMBL" id="ACT50459.1"/>
    </source>
</evidence>
<reference evidence="11 12" key="2">
    <citation type="journal article" date="2011" name="J. Bacteriol.">
        <title>Genomes of three methylotrophs from a single niche uncover genetic and metabolic divergence of Methylophilaceae.</title>
        <authorList>
            <person name="Lapidus A."/>
            <person name="Clum A."/>
            <person name="Labutti K."/>
            <person name="Kaluzhnaya M.G."/>
            <person name="Lim S."/>
            <person name="Beck D.A."/>
            <person name="Glavina Del Rio T."/>
            <person name="Nolan M."/>
            <person name="Mavromatis K."/>
            <person name="Huntemann M."/>
            <person name="Lucas S."/>
            <person name="Lidstrom M.E."/>
            <person name="Ivanova N."/>
            <person name="Chistoserdova L."/>
        </authorList>
    </citation>
    <scope>NUCLEOTIDE SEQUENCE [LARGE SCALE GENOMIC DNA]</scope>
    <source>
        <strain evidence="11 12">SIP3-4</strain>
    </source>
</reference>
<evidence type="ECO:0000256" key="5">
    <source>
        <dbReference type="ARBA" id="ARBA00022692"/>
    </source>
</evidence>
<evidence type="ECO:0000256" key="4">
    <source>
        <dbReference type="ARBA" id="ARBA00015384"/>
    </source>
</evidence>
<keyword evidence="6" id="KW-0735">Signal-anchor</keyword>
<dbReference type="PANTHER" id="PTHR21320:SF3">
    <property type="entry name" value="CYTOCHROME C OXIDASE ASSEMBLY PROTEIN COX11, MITOCHONDRIAL-RELATED"/>
    <property type="match status" value="1"/>
</dbReference>
<evidence type="ECO:0000256" key="9">
    <source>
        <dbReference type="ARBA" id="ARBA00023136"/>
    </source>
</evidence>
<comment type="subcellular location">
    <subcellularLocation>
        <location evidence="2">Cell inner membrane</location>
        <topology evidence="2">Single-pass type II membrane protein</topology>
        <orientation evidence="2">Periplasmic side</orientation>
    </subcellularLocation>
</comment>
<dbReference type="OrthoDB" id="9804841at2"/>
<keyword evidence="8" id="KW-0186">Copper</keyword>
<keyword evidence="7 10" id="KW-1133">Transmembrane helix</keyword>
<dbReference type="SUPFAM" id="SSF110111">
    <property type="entry name" value="Ctag/Cox11"/>
    <property type="match status" value="1"/>
</dbReference>
<dbReference type="Pfam" id="PF04442">
    <property type="entry name" value="CtaG_Cox11"/>
    <property type="match status" value="1"/>
</dbReference>
<dbReference type="KEGG" id="mei:Msip34_1213"/>
<dbReference type="PIRSF" id="PIRSF005413">
    <property type="entry name" value="COX11"/>
    <property type="match status" value="1"/>
</dbReference>
<evidence type="ECO:0000256" key="8">
    <source>
        <dbReference type="ARBA" id="ARBA00023008"/>
    </source>
</evidence>
<name>C6XD34_METGS</name>
<accession>C6XD34</accession>
<dbReference type="GO" id="GO:0005886">
    <property type="term" value="C:plasma membrane"/>
    <property type="evidence" value="ECO:0007669"/>
    <property type="project" value="UniProtKB-SubCell"/>
</dbReference>
<dbReference type="HOGENOM" id="CLU_045000_5_2_4"/>
<evidence type="ECO:0000256" key="2">
    <source>
        <dbReference type="ARBA" id="ARBA00004382"/>
    </source>
</evidence>
<feature type="transmembrane region" description="Helical" evidence="10">
    <location>
        <begin position="21"/>
        <end position="39"/>
    </location>
</feature>
<evidence type="ECO:0000256" key="6">
    <source>
        <dbReference type="ARBA" id="ARBA00022968"/>
    </source>
</evidence>
<keyword evidence="5 10" id="KW-0812">Transmembrane</keyword>
<evidence type="ECO:0000256" key="7">
    <source>
        <dbReference type="ARBA" id="ARBA00022989"/>
    </source>
</evidence>
<dbReference type="InterPro" id="IPR023471">
    <property type="entry name" value="CtaG/Cox11_dom_sf"/>
</dbReference>
<dbReference type="GO" id="GO:0005507">
    <property type="term" value="F:copper ion binding"/>
    <property type="evidence" value="ECO:0007669"/>
    <property type="project" value="InterPro"/>
</dbReference>
<evidence type="ECO:0000256" key="10">
    <source>
        <dbReference type="SAM" id="Phobius"/>
    </source>
</evidence>
<keyword evidence="9 10" id="KW-0472">Membrane</keyword>
<comment type="function">
    <text evidence="1">Exerts its effect at some terminal stage of cytochrome c oxidase synthesis, probably by being involved in the insertion of the copper B into subunit I.</text>
</comment>
<comment type="similarity">
    <text evidence="3">Belongs to the COX11/CtaG family.</text>
</comment>
<evidence type="ECO:0000256" key="1">
    <source>
        <dbReference type="ARBA" id="ARBA00004007"/>
    </source>
</evidence>